<gene>
    <name evidence="2" type="ORF">ANE_LOCUS20334</name>
</gene>
<reference evidence="2" key="1">
    <citation type="submission" date="2019-07" db="EMBL/GenBank/DDBJ databases">
        <authorList>
            <person name="Dittberner H."/>
        </authorList>
    </citation>
    <scope>NUCLEOTIDE SEQUENCE [LARGE SCALE GENOMIC DNA]</scope>
</reference>
<protein>
    <submittedName>
        <fullName evidence="2">Uncharacterized protein</fullName>
    </submittedName>
</protein>
<evidence type="ECO:0000313" key="3">
    <source>
        <dbReference type="Proteomes" id="UP000489600"/>
    </source>
</evidence>
<sequence>MLEKFGSISWWTSNENDNVYSCYQRMLEIEERKHMTPPPESGDIQPAVASGSGAKRRLSFDDPPDQKRMRRL</sequence>
<accession>A0A565C8I4</accession>
<name>A0A565C8I4_9BRAS</name>
<feature type="compositionally biased region" description="Basic and acidic residues" evidence="1">
    <location>
        <begin position="58"/>
        <end position="72"/>
    </location>
</feature>
<feature type="region of interest" description="Disordered" evidence="1">
    <location>
        <begin position="31"/>
        <end position="72"/>
    </location>
</feature>
<dbReference type="Proteomes" id="UP000489600">
    <property type="component" value="Unassembled WGS sequence"/>
</dbReference>
<keyword evidence="3" id="KW-1185">Reference proteome</keyword>
<evidence type="ECO:0000256" key="1">
    <source>
        <dbReference type="SAM" id="MobiDB-lite"/>
    </source>
</evidence>
<proteinExistence type="predicted"/>
<comment type="caution">
    <text evidence="2">The sequence shown here is derived from an EMBL/GenBank/DDBJ whole genome shotgun (WGS) entry which is preliminary data.</text>
</comment>
<evidence type="ECO:0000313" key="2">
    <source>
        <dbReference type="EMBL" id="VVB09890.1"/>
    </source>
</evidence>
<dbReference type="EMBL" id="CABITT030000007">
    <property type="protein sequence ID" value="VVB09890.1"/>
    <property type="molecule type" value="Genomic_DNA"/>
</dbReference>
<dbReference type="AlphaFoldDB" id="A0A565C8I4"/>
<organism evidence="2 3">
    <name type="scientific">Arabis nemorensis</name>
    <dbReference type="NCBI Taxonomy" id="586526"/>
    <lineage>
        <taxon>Eukaryota</taxon>
        <taxon>Viridiplantae</taxon>
        <taxon>Streptophyta</taxon>
        <taxon>Embryophyta</taxon>
        <taxon>Tracheophyta</taxon>
        <taxon>Spermatophyta</taxon>
        <taxon>Magnoliopsida</taxon>
        <taxon>eudicotyledons</taxon>
        <taxon>Gunneridae</taxon>
        <taxon>Pentapetalae</taxon>
        <taxon>rosids</taxon>
        <taxon>malvids</taxon>
        <taxon>Brassicales</taxon>
        <taxon>Brassicaceae</taxon>
        <taxon>Arabideae</taxon>
        <taxon>Arabis</taxon>
    </lineage>
</organism>
<dbReference type="OrthoDB" id="306099at2759"/>